<reference evidence="2 3" key="1">
    <citation type="submission" date="2018-12" db="EMBL/GenBank/DDBJ databases">
        <authorList>
            <person name="Li F."/>
        </authorList>
    </citation>
    <scope>NUCLEOTIDE SEQUENCE [LARGE SCALE GENOMIC DNA]</scope>
    <source>
        <strain evidence="2 3">11W25H-1</strain>
    </source>
</reference>
<gene>
    <name evidence="2" type="ORF">ELQ90_11195</name>
</gene>
<organism evidence="2 3">
    <name type="scientific">Labedella phragmitis</name>
    <dbReference type="NCBI Taxonomy" id="2498849"/>
    <lineage>
        <taxon>Bacteria</taxon>
        <taxon>Bacillati</taxon>
        <taxon>Actinomycetota</taxon>
        <taxon>Actinomycetes</taxon>
        <taxon>Micrococcales</taxon>
        <taxon>Microbacteriaceae</taxon>
        <taxon>Labedella</taxon>
    </lineage>
</organism>
<dbReference type="OrthoDB" id="8772678at2"/>
<dbReference type="Gene3D" id="3.30.420.40">
    <property type="match status" value="2"/>
</dbReference>
<protein>
    <submittedName>
        <fullName evidence="2">ROK family protein</fullName>
    </submittedName>
</protein>
<dbReference type="EMBL" id="RZNB01000004">
    <property type="protein sequence ID" value="RWZ49908.1"/>
    <property type="molecule type" value="Genomic_DNA"/>
</dbReference>
<proteinExistence type="inferred from homology"/>
<evidence type="ECO:0000313" key="2">
    <source>
        <dbReference type="EMBL" id="RWZ49908.1"/>
    </source>
</evidence>
<dbReference type="Proteomes" id="UP000288547">
    <property type="component" value="Unassembled WGS sequence"/>
</dbReference>
<accession>A0A3S4BH14</accession>
<dbReference type="SUPFAM" id="SSF53067">
    <property type="entry name" value="Actin-like ATPase domain"/>
    <property type="match status" value="1"/>
</dbReference>
<dbReference type="RefSeq" id="WP_128495368.1">
    <property type="nucleotide sequence ID" value="NZ_RZNB01000004.1"/>
</dbReference>
<sequence length="322" mass="32452">MVDLTTAAGRPAASSSYASFSIGLDVGGTKVRGVVTDADGAIVAGARKRTRAGVDGVLHTIGSVVDDLVADAAIDIAAVERVGLGVPGVVDPAAGVISHAVNLGIHDPFDIASALGDRLGVHGRVHLENDVNAAALGVAEALGLRSNSVAVISSGTGLAAGFVVEGRLWRGHRGAAGEIGHISVDPTGPICKCGQRGCLELYASGTAIARMLGPGSPPPRMKQIFAAATAGDATARHIVDTVAEALAVAIRFVTLSMDPERIFLMGGLASVGTPLLDAVLDAVAKGERDSPFLLALRMPERVGLVPDVADLPARGAARLGVV</sequence>
<evidence type="ECO:0000313" key="3">
    <source>
        <dbReference type="Proteomes" id="UP000288547"/>
    </source>
</evidence>
<keyword evidence="3" id="KW-1185">Reference proteome</keyword>
<name>A0A3S4BH14_9MICO</name>
<dbReference type="InterPro" id="IPR043129">
    <property type="entry name" value="ATPase_NBD"/>
</dbReference>
<dbReference type="PANTHER" id="PTHR18964">
    <property type="entry name" value="ROK (REPRESSOR, ORF, KINASE) FAMILY"/>
    <property type="match status" value="1"/>
</dbReference>
<dbReference type="PANTHER" id="PTHR18964:SF149">
    <property type="entry name" value="BIFUNCTIONAL UDP-N-ACETYLGLUCOSAMINE 2-EPIMERASE_N-ACETYLMANNOSAMINE KINASE"/>
    <property type="match status" value="1"/>
</dbReference>
<comment type="similarity">
    <text evidence="1">Belongs to the ROK (NagC/XylR) family.</text>
</comment>
<dbReference type="InterPro" id="IPR000600">
    <property type="entry name" value="ROK"/>
</dbReference>
<dbReference type="Pfam" id="PF00480">
    <property type="entry name" value="ROK"/>
    <property type="match status" value="1"/>
</dbReference>
<comment type="caution">
    <text evidence="2">The sequence shown here is derived from an EMBL/GenBank/DDBJ whole genome shotgun (WGS) entry which is preliminary data.</text>
</comment>
<evidence type="ECO:0000256" key="1">
    <source>
        <dbReference type="ARBA" id="ARBA00006479"/>
    </source>
</evidence>
<dbReference type="AlphaFoldDB" id="A0A3S4BH14"/>